<keyword evidence="3" id="KW-0808">Transferase</keyword>
<dbReference type="GO" id="GO:0003899">
    <property type="term" value="F:DNA-directed RNA polymerase activity"/>
    <property type="evidence" value="ECO:0007669"/>
    <property type="project" value="UniProtKB-EC"/>
</dbReference>
<dbReference type="Gramene" id="Pp3c14_4000V3.1">
    <property type="protein sequence ID" value="PAC:32961771.CDS.1"/>
    <property type="gene ID" value="Pp3c14_4000"/>
</dbReference>
<dbReference type="Gene3D" id="6.10.250.2940">
    <property type="match status" value="1"/>
</dbReference>
<name>A0A2K1JGB5_PHYPA</name>
<protein>
    <recommendedName>
        <fullName evidence="1">DNA-directed RNA polymerase</fullName>
        <ecNumber evidence="1">2.7.7.6</ecNumber>
    </recommendedName>
</protein>
<reference evidence="7 9" key="2">
    <citation type="journal article" date="2018" name="Plant J.">
        <title>The Physcomitrella patens chromosome-scale assembly reveals moss genome structure and evolution.</title>
        <authorList>
            <person name="Lang D."/>
            <person name="Ullrich K.K."/>
            <person name="Murat F."/>
            <person name="Fuchs J."/>
            <person name="Jenkins J."/>
            <person name="Haas F.B."/>
            <person name="Piednoel M."/>
            <person name="Gundlach H."/>
            <person name="Van Bel M."/>
            <person name="Meyberg R."/>
            <person name="Vives C."/>
            <person name="Morata J."/>
            <person name="Symeonidi A."/>
            <person name="Hiss M."/>
            <person name="Muchero W."/>
            <person name="Kamisugi Y."/>
            <person name="Saleh O."/>
            <person name="Blanc G."/>
            <person name="Decker E.L."/>
            <person name="van Gessel N."/>
            <person name="Grimwood J."/>
            <person name="Hayes R.D."/>
            <person name="Graham S.W."/>
            <person name="Gunter L.E."/>
            <person name="McDaniel S.F."/>
            <person name="Hoernstein S.N.W."/>
            <person name="Larsson A."/>
            <person name="Li F.W."/>
            <person name="Perroud P.F."/>
            <person name="Phillips J."/>
            <person name="Ranjan P."/>
            <person name="Rokshar D.S."/>
            <person name="Rothfels C.J."/>
            <person name="Schneider L."/>
            <person name="Shu S."/>
            <person name="Stevenson D.W."/>
            <person name="Thummler F."/>
            <person name="Tillich M."/>
            <person name="Villarreal Aguilar J.C."/>
            <person name="Widiez T."/>
            <person name="Wong G.K."/>
            <person name="Wymore A."/>
            <person name="Zhang Y."/>
            <person name="Zimmer A.D."/>
            <person name="Quatrano R.S."/>
            <person name="Mayer K.F.X."/>
            <person name="Goodstein D."/>
            <person name="Casacuberta J.M."/>
            <person name="Vandepoele K."/>
            <person name="Reski R."/>
            <person name="Cuming A.C."/>
            <person name="Tuskan G.A."/>
            <person name="Maumus F."/>
            <person name="Salse J."/>
            <person name="Schmutz J."/>
            <person name="Rensing S.A."/>
        </authorList>
    </citation>
    <scope>NUCLEOTIDE SEQUENCE [LARGE SCALE GENOMIC DNA]</scope>
    <source>
        <strain evidence="8 9">cv. Gransden 2004</strain>
    </source>
</reference>
<dbReference type="SUPFAM" id="SSF64484">
    <property type="entry name" value="beta and beta-prime subunits of DNA dependent RNA-polymerase"/>
    <property type="match status" value="1"/>
</dbReference>
<evidence type="ECO:0000256" key="1">
    <source>
        <dbReference type="ARBA" id="ARBA00012418"/>
    </source>
</evidence>
<reference evidence="7 9" key="1">
    <citation type="journal article" date="2008" name="Science">
        <title>The Physcomitrella genome reveals evolutionary insights into the conquest of land by plants.</title>
        <authorList>
            <person name="Rensing S."/>
            <person name="Lang D."/>
            <person name="Zimmer A."/>
            <person name="Terry A."/>
            <person name="Salamov A."/>
            <person name="Shapiro H."/>
            <person name="Nishiyama T."/>
            <person name="Perroud P.-F."/>
            <person name="Lindquist E."/>
            <person name="Kamisugi Y."/>
            <person name="Tanahashi T."/>
            <person name="Sakakibara K."/>
            <person name="Fujita T."/>
            <person name="Oishi K."/>
            <person name="Shin-I T."/>
            <person name="Kuroki Y."/>
            <person name="Toyoda A."/>
            <person name="Suzuki Y."/>
            <person name="Hashimoto A."/>
            <person name="Yamaguchi K."/>
            <person name="Sugano A."/>
            <person name="Kohara Y."/>
            <person name="Fujiyama A."/>
            <person name="Anterola A."/>
            <person name="Aoki S."/>
            <person name="Ashton N."/>
            <person name="Barbazuk W.B."/>
            <person name="Barker E."/>
            <person name="Bennetzen J."/>
            <person name="Bezanilla M."/>
            <person name="Blankenship R."/>
            <person name="Cho S.H."/>
            <person name="Dutcher S."/>
            <person name="Estelle M."/>
            <person name="Fawcett J.A."/>
            <person name="Gundlach H."/>
            <person name="Hanada K."/>
            <person name="Heyl A."/>
            <person name="Hicks K.A."/>
            <person name="Hugh J."/>
            <person name="Lohr M."/>
            <person name="Mayer K."/>
            <person name="Melkozernov A."/>
            <person name="Murata T."/>
            <person name="Nelson D."/>
            <person name="Pils B."/>
            <person name="Prigge M."/>
            <person name="Reiss B."/>
            <person name="Renner T."/>
            <person name="Rombauts S."/>
            <person name="Rushton P."/>
            <person name="Sanderfoot A."/>
            <person name="Schween G."/>
            <person name="Shiu S.-H."/>
            <person name="Stueber K."/>
            <person name="Theodoulou F.L."/>
            <person name="Tu H."/>
            <person name="Van de Peer Y."/>
            <person name="Verrier P.J."/>
            <person name="Waters E."/>
            <person name="Wood A."/>
            <person name="Yang L."/>
            <person name="Cove D."/>
            <person name="Cuming A."/>
            <person name="Hasebe M."/>
            <person name="Lucas S."/>
            <person name="Mishler D.B."/>
            <person name="Reski R."/>
            <person name="Grigoriev I."/>
            <person name="Quatrano R.S."/>
            <person name="Boore J.L."/>
        </authorList>
    </citation>
    <scope>NUCLEOTIDE SEQUENCE [LARGE SCALE GENOMIC DNA]</scope>
    <source>
        <strain evidence="8 9">cv. Gransden 2004</strain>
    </source>
</reference>
<evidence type="ECO:0000256" key="3">
    <source>
        <dbReference type="ARBA" id="ARBA00022679"/>
    </source>
</evidence>
<evidence type="ECO:0000313" key="7">
    <source>
        <dbReference type="EMBL" id="PNR40577.1"/>
    </source>
</evidence>
<dbReference type="EnsemblPlants" id="Pp3c14_4000V3.1">
    <property type="protein sequence ID" value="PAC:32961771.CDS.1"/>
    <property type="gene ID" value="Pp3c14_4000"/>
</dbReference>
<proteinExistence type="predicted"/>
<organism evidence="7">
    <name type="scientific">Physcomitrium patens</name>
    <name type="common">Spreading-leaved earth moss</name>
    <name type="synonym">Physcomitrella patens</name>
    <dbReference type="NCBI Taxonomy" id="3218"/>
    <lineage>
        <taxon>Eukaryota</taxon>
        <taxon>Viridiplantae</taxon>
        <taxon>Streptophyta</taxon>
        <taxon>Embryophyta</taxon>
        <taxon>Bryophyta</taxon>
        <taxon>Bryophytina</taxon>
        <taxon>Bryopsida</taxon>
        <taxon>Funariidae</taxon>
        <taxon>Funariales</taxon>
        <taxon>Funariaceae</taxon>
        <taxon>Physcomitrium</taxon>
    </lineage>
</organism>
<dbReference type="AlphaFoldDB" id="A0A2K1JGB5"/>
<dbReference type="Pfam" id="PF05000">
    <property type="entry name" value="RNA_pol_Rpb1_4"/>
    <property type="match status" value="1"/>
</dbReference>
<dbReference type="Proteomes" id="UP000006727">
    <property type="component" value="Chromosome 14"/>
</dbReference>
<keyword evidence="2" id="KW-0240">DNA-directed RNA polymerase</keyword>
<keyword evidence="5" id="KW-0804">Transcription</keyword>
<keyword evidence="9" id="KW-1185">Reference proteome</keyword>
<evidence type="ECO:0000313" key="9">
    <source>
        <dbReference type="Proteomes" id="UP000006727"/>
    </source>
</evidence>
<dbReference type="GO" id="GO:0006351">
    <property type="term" value="P:DNA-templated transcription"/>
    <property type="evidence" value="ECO:0007669"/>
    <property type="project" value="InterPro"/>
</dbReference>
<dbReference type="PANTHER" id="PTHR19376">
    <property type="entry name" value="DNA-DIRECTED RNA POLYMERASE"/>
    <property type="match status" value="1"/>
</dbReference>
<feature type="domain" description="RNA polymerase Rpb1" evidence="6">
    <location>
        <begin position="1"/>
        <end position="56"/>
    </location>
</feature>
<evidence type="ECO:0000256" key="4">
    <source>
        <dbReference type="ARBA" id="ARBA00022695"/>
    </source>
</evidence>
<dbReference type="PANTHER" id="PTHR19376:SF69">
    <property type="entry name" value="DNA-DIRECTED RNA POLYMERASE"/>
    <property type="match status" value="1"/>
</dbReference>
<evidence type="ECO:0000259" key="6">
    <source>
        <dbReference type="Pfam" id="PF05000"/>
    </source>
</evidence>
<dbReference type="GO" id="GO:0003677">
    <property type="term" value="F:DNA binding"/>
    <property type="evidence" value="ECO:0007669"/>
    <property type="project" value="InterPro"/>
</dbReference>
<dbReference type="GO" id="GO:0000428">
    <property type="term" value="C:DNA-directed RNA polymerase complex"/>
    <property type="evidence" value="ECO:0007669"/>
    <property type="project" value="UniProtKB-KW"/>
</dbReference>
<reference evidence="8" key="3">
    <citation type="submission" date="2020-12" db="UniProtKB">
        <authorList>
            <consortium name="EnsemblPlants"/>
        </authorList>
    </citation>
    <scope>IDENTIFICATION</scope>
</reference>
<sequence>MIESGSKGSFVNLGQISSLVGQQWIRKKRLVRVLLGDRVLTWYSPYDSSLQGQGFVNSSYSQRLNPIEYFFYYQRGRQGLFNTRVNTSDAGYI</sequence>
<evidence type="ECO:0000256" key="5">
    <source>
        <dbReference type="ARBA" id="ARBA00023163"/>
    </source>
</evidence>
<dbReference type="InterPro" id="IPR007083">
    <property type="entry name" value="RNA_pol_Rpb1_4"/>
</dbReference>
<dbReference type="InterPro" id="IPR045867">
    <property type="entry name" value="DNA-dir_RpoC_beta_prime"/>
</dbReference>
<dbReference type="EC" id="2.7.7.6" evidence="1"/>
<gene>
    <name evidence="7" type="ORF">PHYPA_017980</name>
</gene>
<evidence type="ECO:0000313" key="8">
    <source>
        <dbReference type="EnsemblPlants" id="PAC:32961771.CDS.1"/>
    </source>
</evidence>
<dbReference type="EMBL" id="ABEU02000014">
    <property type="protein sequence ID" value="PNR40577.1"/>
    <property type="molecule type" value="Genomic_DNA"/>
</dbReference>
<dbReference type="InterPro" id="IPR038120">
    <property type="entry name" value="Rpb1_funnel_sf"/>
</dbReference>
<dbReference type="Gene3D" id="1.10.132.30">
    <property type="match status" value="1"/>
</dbReference>
<dbReference type="STRING" id="3218.A0A2K1JGB5"/>
<accession>A0A2K1JGB5</accession>
<keyword evidence="4" id="KW-0548">Nucleotidyltransferase</keyword>
<evidence type="ECO:0000256" key="2">
    <source>
        <dbReference type="ARBA" id="ARBA00022478"/>
    </source>
</evidence>